<sequence>MGRGVFEDLGTEVACSSCGQDVHSPDIAPLSHPSASAREEGSQYSDNLDLTFQVRSGLSEDGNNMVFSPTEVMNSVIPILRPIRLPAQIAAHIEQHRQRLTAPLQTEMAEGEQPGGRGLRTMQIFATSEGRQFSPAVLFLGGVPINYTPEDRNQAIRDAIRNFIQDGFSRPSQLSTQELTFNANAAFGVFDVITFDGQWQIPMERQDRFVFSQQDGSRPLVPSIGYKHALIRYSRWSDNGSSYRAASDASGNSFWQMVELPYRLSENGQRFRMRMVLPPRRISPGQLTANIVRQLTQNLTERWVELSMPTFHTTSRHQLSAPRQSASILTALFQAQNFNPDAVIPRVSVESIDAWQSISFLTDIEGSQAAAVTSTEGQEAYAYYPDQISVTIDRPYTTLVVDSQDVVHIFADVYRPDTGS</sequence>
<dbReference type="EMBL" id="CP103300">
    <property type="protein sequence ID" value="UYM14695.1"/>
    <property type="molecule type" value="Genomic_DNA"/>
</dbReference>
<dbReference type="InterPro" id="IPR042185">
    <property type="entry name" value="Serpin_sf_2"/>
</dbReference>
<keyword evidence="4" id="KW-1185">Reference proteome</keyword>
<dbReference type="InterPro" id="IPR023796">
    <property type="entry name" value="Serpin_dom"/>
</dbReference>
<dbReference type="Gene3D" id="2.30.39.10">
    <property type="entry name" value="Alpha-1-antitrypsin, domain 1"/>
    <property type="match status" value="1"/>
</dbReference>
<evidence type="ECO:0000313" key="3">
    <source>
        <dbReference type="EMBL" id="UYM14695.1"/>
    </source>
</evidence>
<reference evidence="3" key="1">
    <citation type="submission" date="2022-10" db="EMBL/GenBank/DDBJ databases">
        <title>Completed Genome Sequence of two octocoral isolated bacterium, Endozoicomonas euniceicola EF212T and Endozoicomonas gorgoniicola PS125T.</title>
        <authorList>
            <person name="Chiou Y.-J."/>
            <person name="Chen Y.-H."/>
        </authorList>
    </citation>
    <scope>NUCLEOTIDE SEQUENCE</scope>
    <source>
        <strain evidence="3">EF212</strain>
    </source>
</reference>
<evidence type="ECO:0000259" key="2">
    <source>
        <dbReference type="Pfam" id="PF00079"/>
    </source>
</evidence>
<dbReference type="SUPFAM" id="SSF56574">
    <property type="entry name" value="Serpins"/>
    <property type="match status" value="1"/>
</dbReference>
<evidence type="ECO:0000256" key="1">
    <source>
        <dbReference type="SAM" id="MobiDB-lite"/>
    </source>
</evidence>
<dbReference type="Pfam" id="PF00079">
    <property type="entry name" value="Serpin"/>
    <property type="match status" value="1"/>
</dbReference>
<evidence type="ECO:0000313" key="4">
    <source>
        <dbReference type="Proteomes" id="UP001163255"/>
    </source>
</evidence>
<dbReference type="RefSeq" id="WP_262596322.1">
    <property type="nucleotide sequence ID" value="NZ_CP103300.1"/>
</dbReference>
<organism evidence="3 4">
    <name type="scientific">Endozoicomonas euniceicola</name>
    <dbReference type="NCBI Taxonomy" id="1234143"/>
    <lineage>
        <taxon>Bacteria</taxon>
        <taxon>Pseudomonadati</taxon>
        <taxon>Pseudomonadota</taxon>
        <taxon>Gammaproteobacteria</taxon>
        <taxon>Oceanospirillales</taxon>
        <taxon>Endozoicomonadaceae</taxon>
        <taxon>Endozoicomonas</taxon>
    </lineage>
</organism>
<feature type="domain" description="Serpin" evidence="2">
    <location>
        <begin position="176"/>
        <end position="414"/>
    </location>
</feature>
<name>A0ABY6GPL5_9GAMM</name>
<dbReference type="Proteomes" id="UP001163255">
    <property type="component" value="Chromosome"/>
</dbReference>
<proteinExistence type="predicted"/>
<accession>A0ABY6GPL5</accession>
<feature type="region of interest" description="Disordered" evidence="1">
    <location>
        <begin position="21"/>
        <end position="46"/>
    </location>
</feature>
<dbReference type="InterPro" id="IPR036186">
    <property type="entry name" value="Serpin_sf"/>
</dbReference>
<protein>
    <recommendedName>
        <fullName evidence="2">Serpin domain-containing protein</fullName>
    </recommendedName>
</protein>
<gene>
    <name evidence="3" type="ORF">NX720_17615</name>
</gene>